<gene>
    <name evidence="1" type="ORF">KI387_021076</name>
</gene>
<proteinExistence type="predicted"/>
<evidence type="ECO:0000313" key="2">
    <source>
        <dbReference type="Proteomes" id="UP000824469"/>
    </source>
</evidence>
<feature type="non-terminal residue" evidence="1">
    <location>
        <position position="60"/>
    </location>
</feature>
<dbReference type="EMBL" id="JAHRHJ020000004">
    <property type="protein sequence ID" value="KAH9319307.1"/>
    <property type="molecule type" value="Genomic_DNA"/>
</dbReference>
<dbReference type="Proteomes" id="UP000824469">
    <property type="component" value="Unassembled WGS sequence"/>
</dbReference>
<keyword evidence="2" id="KW-1185">Reference proteome</keyword>
<sequence length="60" mass="6890">SLNVATEKLAVLGSRFGVCTISPYCEYNVEMLTRPAIPDNIKHWQVFNNDVQVQMFMQNQ</sequence>
<reference evidence="1 2" key="1">
    <citation type="journal article" date="2021" name="Nat. Plants">
        <title>The Taxus genome provides insights into paclitaxel biosynthesis.</title>
        <authorList>
            <person name="Xiong X."/>
            <person name="Gou J."/>
            <person name="Liao Q."/>
            <person name="Li Y."/>
            <person name="Zhou Q."/>
            <person name="Bi G."/>
            <person name="Li C."/>
            <person name="Du R."/>
            <person name="Wang X."/>
            <person name="Sun T."/>
            <person name="Guo L."/>
            <person name="Liang H."/>
            <person name="Lu P."/>
            <person name="Wu Y."/>
            <person name="Zhang Z."/>
            <person name="Ro D.K."/>
            <person name="Shang Y."/>
            <person name="Huang S."/>
            <person name="Yan J."/>
        </authorList>
    </citation>
    <scope>NUCLEOTIDE SEQUENCE [LARGE SCALE GENOMIC DNA]</scope>
    <source>
        <strain evidence="1">Ta-2019</strain>
    </source>
</reference>
<accession>A0AA38GD66</accession>
<evidence type="ECO:0000313" key="1">
    <source>
        <dbReference type="EMBL" id="KAH9319307.1"/>
    </source>
</evidence>
<dbReference type="AlphaFoldDB" id="A0AA38GD66"/>
<organism evidence="1 2">
    <name type="scientific">Taxus chinensis</name>
    <name type="common">Chinese yew</name>
    <name type="synonym">Taxus wallichiana var. chinensis</name>
    <dbReference type="NCBI Taxonomy" id="29808"/>
    <lineage>
        <taxon>Eukaryota</taxon>
        <taxon>Viridiplantae</taxon>
        <taxon>Streptophyta</taxon>
        <taxon>Embryophyta</taxon>
        <taxon>Tracheophyta</taxon>
        <taxon>Spermatophyta</taxon>
        <taxon>Pinopsida</taxon>
        <taxon>Pinidae</taxon>
        <taxon>Conifers II</taxon>
        <taxon>Cupressales</taxon>
        <taxon>Taxaceae</taxon>
        <taxon>Taxus</taxon>
    </lineage>
</organism>
<name>A0AA38GD66_TAXCH</name>
<protein>
    <submittedName>
        <fullName evidence="1">Uncharacterized protein</fullName>
    </submittedName>
</protein>
<feature type="non-terminal residue" evidence="1">
    <location>
        <position position="1"/>
    </location>
</feature>
<comment type="caution">
    <text evidence="1">The sequence shown here is derived from an EMBL/GenBank/DDBJ whole genome shotgun (WGS) entry which is preliminary data.</text>
</comment>